<sequence>MKIKYKAFMLALALAGPLGLTSCLEDQGYQDFVDGVNKMTVVEFFGEEAGYHVKGLTLSETPQDLNVTVNIASAEQTKESITVKVEVDPAALAAYNAANKKSLEILPSSMYTIPSSTVTVPAGSREAVFTVKVKTNMIDRTKTYVLPLSITDAQGHTISGNFKTLLAEIKIDNKYAGSYTAKGVFNHPTAGQRDINRTKTLSTIDENTVETEYADLGGAGYKMRLVVNADNTVTIIPVGSTPATHSQFGENKYDPATKKFTLNYKYPGSGGDRVIAETITKK</sequence>
<feature type="domain" description="BT-3987-like N-terminal" evidence="2">
    <location>
        <begin position="63"/>
        <end position="155"/>
    </location>
</feature>
<proteinExistence type="predicted"/>
<dbReference type="PROSITE" id="PS51257">
    <property type="entry name" value="PROKAR_LIPOPROTEIN"/>
    <property type="match status" value="1"/>
</dbReference>
<evidence type="ECO:0000313" key="5">
    <source>
        <dbReference type="Proteomes" id="UP000266005"/>
    </source>
</evidence>
<organism evidence="4 5">
    <name type="scientific">Pontibacter oryzae</name>
    <dbReference type="NCBI Taxonomy" id="2304593"/>
    <lineage>
        <taxon>Bacteria</taxon>
        <taxon>Pseudomonadati</taxon>
        <taxon>Bacteroidota</taxon>
        <taxon>Cytophagia</taxon>
        <taxon>Cytophagales</taxon>
        <taxon>Hymenobacteraceae</taxon>
        <taxon>Pontibacter</taxon>
    </lineage>
</organism>
<feature type="chain" id="PRO_5017400670" evidence="1">
    <location>
        <begin position="23"/>
        <end position="282"/>
    </location>
</feature>
<evidence type="ECO:0000256" key="1">
    <source>
        <dbReference type="SAM" id="SignalP"/>
    </source>
</evidence>
<dbReference type="Pfam" id="PF08522">
    <property type="entry name" value="BT_3987-like_N"/>
    <property type="match status" value="1"/>
</dbReference>
<reference evidence="5" key="1">
    <citation type="submission" date="2018-08" db="EMBL/GenBank/DDBJ databases">
        <title>Mucilaginibacter sp. MYSH2.</title>
        <authorList>
            <person name="Seo T."/>
        </authorList>
    </citation>
    <scope>NUCLEOTIDE SEQUENCE [LARGE SCALE GENOMIC DNA]</scope>
    <source>
        <strain evidence="5">KIRAN</strain>
    </source>
</reference>
<accession>A0A399RZ06</accession>
<dbReference type="OrthoDB" id="740324at2"/>
<keyword evidence="5" id="KW-1185">Reference proteome</keyword>
<name>A0A399RZ06_9BACT</name>
<dbReference type="Pfam" id="PF14274">
    <property type="entry name" value="BT_3044-like_C"/>
    <property type="match status" value="1"/>
</dbReference>
<protein>
    <submittedName>
        <fullName evidence="4">DUF1735 domain-containing protein</fullName>
    </submittedName>
</protein>
<gene>
    <name evidence="4" type="ORF">D1627_14425</name>
</gene>
<dbReference type="Proteomes" id="UP000266005">
    <property type="component" value="Unassembled WGS sequence"/>
</dbReference>
<feature type="signal peptide" evidence="1">
    <location>
        <begin position="1"/>
        <end position="22"/>
    </location>
</feature>
<comment type="caution">
    <text evidence="4">The sequence shown here is derived from an EMBL/GenBank/DDBJ whole genome shotgun (WGS) entry which is preliminary data.</text>
</comment>
<keyword evidence="1" id="KW-0732">Signal</keyword>
<dbReference type="Gene3D" id="2.60.40.1740">
    <property type="entry name" value="hypothetical protein (bacova_03559)"/>
    <property type="match status" value="1"/>
</dbReference>
<feature type="domain" description="BT-3044-like C-terminal" evidence="3">
    <location>
        <begin position="164"/>
        <end position="279"/>
    </location>
</feature>
<evidence type="ECO:0000259" key="3">
    <source>
        <dbReference type="Pfam" id="PF14274"/>
    </source>
</evidence>
<dbReference type="InterPro" id="IPR013728">
    <property type="entry name" value="BT_3987-like_N"/>
</dbReference>
<dbReference type="AlphaFoldDB" id="A0A399RZ06"/>
<evidence type="ECO:0000313" key="4">
    <source>
        <dbReference type="EMBL" id="RIJ37006.1"/>
    </source>
</evidence>
<dbReference type="RefSeq" id="WP_119432941.1">
    <property type="nucleotide sequence ID" value="NZ_QWGE01000004.1"/>
</dbReference>
<dbReference type="InterPro" id="IPR025371">
    <property type="entry name" value="BT_3044-like_C"/>
</dbReference>
<dbReference type="EMBL" id="QWGE01000004">
    <property type="protein sequence ID" value="RIJ37006.1"/>
    <property type="molecule type" value="Genomic_DNA"/>
</dbReference>
<evidence type="ECO:0000259" key="2">
    <source>
        <dbReference type="Pfam" id="PF08522"/>
    </source>
</evidence>